<keyword evidence="8 10" id="KW-0503">Monooxygenase</keyword>
<evidence type="ECO:0000313" key="12">
    <source>
        <dbReference type="Proteomes" id="UP000467700"/>
    </source>
</evidence>
<keyword evidence="7 9" id="KW-0408">Iron</keyword>
<evidence type="ECO:0000256" key="1">
    <source>
        <dbReference type="ARBA" id="ARBA00001971"/>
    </source>
</evidence>
<dbReference type="InterPro" id="IPR001128">
    <property type="entry name" value="Cyt_P450"/>
</dbReference>
<dbReference type="PRINTS" id="PR00385">
    <property type="entry name" value="P450"/>
</dbReference>
<evidence type="ECO:0000256" key="6">
    <source>
        <dbReference type="ARBA" id="ARBA00023002"/>
    </source>
</evidence>
<gene>
    <name evidence="11" type="ORF">AAE3_LOCUS8420</name>
</gene>
<sequence length="504" mass="55893">MPGFLALLDAAFGLLAVVILKKFVSRKAAPLPPGPRKLPLIGNLLDIPAKQEWFTFAEWGKKWGDIISVSVLGQQMIILNSAEVAIDMLDKKSSVYSDRPVMQMGGELVGWKNTLVLIPYGDRFRNYRRLFHQSIGTPASMSEFHAVEEKETHRFLKNVLAQPEHLADHVRRTAGAIILRISHGYEIQENKDPFVTLADEATEQFSLSTAPGGFLVNLIPALRHVPGWVPGAGFKKTAASWAKTLAMMADGPHEWVKEQMKLGTAEVSFTSRLLGEESDLTPEREHDIKWSAASLYSGGADTTVAAIYAFFLAMVLHPDVMLKAQEEIDTVVGSDRLPTFSDRDALPYTNAVVLEVLRWHSVTPTGVPHRVTEDDIHNGYLIPKGALIIPNVWGMSHDHKVYSDPFSFRPERFLGPQPEQKPTYMCFGFGRRICPGRVLADASLFISCAMSLAVFEITKFAKDGLIYTPTPEQTTGTISHPKPFKCTIRPRSAKAEQLITSSES</sequence>
<dbReference type="GO" id="GO:0016705">
    <property type="term" value="F:oxidoreductase activity, acting on paired donors, with incorporation or reduction of molecular oxygen"/>
    <property type="evidence" value="ECO:0007669"/>
    <property type="project" value="InterPro"/>
</dbReference>
<evidence type="ECO:0000256" key="4">
    <source>
        <dbReference type="ARBA" id="ARBA00022617"/>
    </source>
</evidence>
<keyword evidence="12" id="KW-1185">Reference proteome</keyword>
<evidence type="ECO:0000313" key="11">
    <source>
        <dbReference type="EMBL" id="CAA7266287.1"/>
    </source>
</evidence>
<evidence type="ECO:0000256" key="5">
    <source>
        <dbReference type="ARBA" id="ARBA00022723"/>
    </source>
</evidence>
<keyword evidence="5 9" id="KW-0479">Metal-binding</keyword>
<evidence type="ECO:0000256" key="3">
    <source>
        <dbReference type="ARBA" id="ARBA00010617"/>
    </source>
</evidence>
<dbReference type="SUPFAM" id="SSF48264">
    <property type="entry name" value="Cytochrome P450"/>
    <property type="match status" value="1"/>
</dbReference>
<comment type="similarity">
    <text evidence="3 10">Belongs to the cytochrome P450 family.</text>
</comment>
<accession>A0A8S0WMV6</accession>
<comment type="caution">
    <text evidence="11">The sequence shown here is derived from an EMBL/GenBank/DDBJ whole genome shotgun (WGS) entry which is preliminary data.</text>
</comment>
<keyword evidence="4 9" id="KW-0349">Heme</keyword>
<proteinExistence type="inferred from homology"/>
<dbReference type="PANTHER" id="PTHR46300:SF7">
    <property type="entry name" value="P450, PUTATIVE (EUROFUNG)-RELATED"/>
    <property type="match status" value="1"/>
</dbReference>
<organism evidence="11 12">
    <name type="scientific">Cyclocybe aegerita</name>
    <name type="common">Black poplar mushroom</name>
    <name type="synonym">Agrocybe aegerita</name>
    <dbReference type="NCBI Taxonomy" id="1973307"/>
    <lineage>
        <taxon>Eukaryota</taxon>
        <taxon>Fungi</taxon>
        <taxon>Dikarya</taxon>
        <taxon>Basidiomycota</taxon>
        <taxon>Agaricomycotina</taxon>
        <taxon>Agaricomycetes</taxon>
        <taxon>Agaricomycetidae</taxon>
        <taxon>Agaricales</taxon>
        <taxon>Agaricineae</taxon>
        <taxon>Bolbitiaceae</taxon>
        <taxon>Cyclocybe</taxon>
    </lineage>
</organism>
<dbReference type="Gene3D" id="1.10.630.10">
    <property type="entry name" value="Cytochrome P450"/>
    <property type="match status" value="1"/>
</dbReference>
<dbReference type="PRINTS" id="PR00463">
    <property type="entry name" value="EP450I"/>
</dbReference>
<dbReference type="OrthoDB" id="2789670at2759"/>
<dbReference type="PROSITE" id="PS00086">
    <property type="entry name" value="CYTOCHROME_P450"/>
    <property type="match status" value="1"/>
</dbReference>
<comment type="pathway">
    <text evidence="2">Secondary metabolite biosynthesis.</text>
</comment>
<dbReference type="Proteomes" id="UP000467700">
    <property type="component" value="Unassembled WGS sequence"/>
</dbReference>
<name>A0A8S0WMV6_CYCAE</name>
<feature type="binding site" description="axial binding residue" evidence="9">
    <location>
        <position position="434"/>
    </location>
    <ligand>
        <name>heme</name>
        <dbReference type="ChEBI" id="CHEBI:30413"/>
    </ligand>
    <ligandPart>
        <name>Fe</name>
        <dbReference type="ChEBI" id="CHEBI:18248"/>
    </ligandPart>
</feature>
<evidence type="ECO:0000256" key="2">
    <source>
        <dbReference type="ARBA" id="ARBA00005179"/>
    </source>
</evidence>
<evidence type="ECO:0000256" key="7">
    <source>
        <dbReference type="ARBA" id="ARBA00023004"/>
    </source>
</evidence>
<comment type="cofactor">
    <cofactor evidence="1 9">
        <name>heme</name>
        <dbReference type="ChEBI" id="CHEBI:30413"/>
    </cofactor>
</comment>
<dbReference type="EMBL" id="CACVBS010000053">
    <property type="protein sequence ID" value="CAA7266287.1"/>
    <property type="molecule type" value="Genomic_DNA"/>
</dbReference>
<protein>
    <recommendedName>
        <fullName evidence="13">Cytochrome P450</fullName>
    </recommendedName>
</protein>
<dbReference type="AlphaFoldDB" id="A0A8S0WMV6"/>
<keyword evidence="6 10" id="KW-0560">Oxidoreductase</keyword>
<dbReference type="PANTHER" id="PTHR46300">
    <property type="entry name" value="P450, PUTATIVE (EUROFUNG)-RELATED-RELATED"/>
    <property type="match status" value="1"/>
</dbReference>
<dbReference type="GO" id="GO:0005506">
    <property type="term" value="F:iron ion binding"/>
    <property type="evidence" value="ECO:0007669"/>
    <property type="project" value="InterPro"/>
</dbReference>
<dbReference type="GO" id="GO:0020037">
    <property type="term" value="F:heme binding"/>
    <property type="evidence" value="ECO:0007669"/>
    <property type="project" value="InterPro"/>
</dbReference>
<reference evidence="11 12" key="1">
    <citation type="submission" date="2020-01" db="EMBL/GenBank/DDBJ databases">
        <authorList>
            <person name="Gupta K D."/>
        </authorList>
    </citation>
    <scope>NUCLEOTIDE SEQUENCE [LARGE SCALE GENOMIC DNA]</scope>
</reference>
<dbReference type="InterPro" id="IPR050364">
    <property type="entry name" value="Cytochrome_P450_fung"/>
</dbReference>
<evidence type="ECO:0000256" key="9">
    <source>
        <dbReference type="PIRSR" id="PIRSR602401-1"/>
    </source>
</evidence>
<evidence type="ECO:0000256" key="10">
    <source>
        <dbReference type="RuleBase" id="RU000461"/>
    </source>
</evidence>
<dbReference type="InterPro" id="IPR017972">
    <property type="entry name" value="Cyt_P450_CS"/>
</dbReference>
<evidence type="ECO:0008006" key="13">
    <source>
        <dbReference type="Google" id="ProtNLM"/>
    </source>
</evidence>
<dbReference type="GO" id="GO:0004497">
    <property type="term" value="F:monooxygenase activity"/>
    <property type="evidence" value="ECO:0007669"/>
    <property type="project" value="UniProtKB-KW"/>
</dbReference>
<dbReference type="Pfam" id="PF00067">
    <property type="entry name" value="p450"/>
    <property type="match status" value="1"/>
</dbReference>
<dbReference type="InterPro" id="IPR002401">
    <property type="entry name" value="Cyt_P450_E_grp-I"/>
</dbReference>
<dbReference type="CDD" id="cd11065">
    <property type="entry name" value="CYP64-like"/>
    <property type="match status" value="1"/>
</dbReference>
<evidence type="ECO:0000256" key="8">
    <source>
        <dbReference type="ARBA" id="ARBA00023033"/>
    </source>
</evidence>
<dbReference type="InterPro" id="IPR036396">
    <property type="entry name" value="Cyt_P450_sf"/>
</dbReference>